<feature type="region of interest" description="Disordered" evidence="1">
    <location>
        <begin position="27"/>
        <end position="56"/>
    </location>
</feature>
<reference evidence="3 4" key="1">
    <citation type="submission" date="2024-09" db="EMBL/GenBank/DDBJ databases">
        <title>Chromosome-scale assembly of Riccia fluitans.</title>
        <authorList>
            <person name="Paukszto L."/>
            <person name="Sawicki J."/>
            <person name="Karawczyk K."/>
            <person name="Piernik-Szablinska J."/>
            <person name="Szczecinska M."/>
            <person name="Mazdziarz M."/>
        </authorList>
    </citation>
    <scope>NUCLEOTIDE SEQUENCE [LARGE SCALE GENOMIC DNA]</scope>
    <source>
        <strain evidence="3">Rf_01</strain>
        <tissue evidence="3">Aerial parts of the thallus</tissue>
    </source>
</reference>
<sequence>MSRSCSICHVFQLPLVRSNCPETLPSRFPASTKQSKSSSATLKKGTQAPGKKSRCPRLKKWSNSVHTYFVCRQLLDAVEEEKCFAVSWRFSPWKKQNRRVESVSWTRFGETNCEFRFKEEMGASMKPLRGGIHSEKAGAMDNTLSEGPVVLVDQGSEEDTAQVHDHQGLGDLPESCIAQILCLLFPREIARLACTSRGFRDAACSDLVWQAKLVNCYEDVLEEAAEAPAASSSKKSVYDFLCRGVFLKEGREAFCVDKATGGVCRSQGARGMVIVWGDDERYWSWLSREGSNFPEVAYLKAVCWLEARGQMECTLPVGSYTLSWRLSVAETPSRNRSYIRHALGYGWSNKPVLFDMETDGGQHSQREYYLDADRWEDEQAEQHDTVGGGSSQNSGRRLVHKNWMEFDVGNFTVEEGNGNSGVGKVRLKYALTEIKGGHWKSGMFLDGVVIRPVYLKPKCSLGDNLLEEADRQRVSDNTFRIHRAILKANH</sequence>
<evidence type="ECO:0000256" key="1">
    <source>
        <dbReference type="SAM" id="MobiDB-lite"/>
    </source>
</evidence>
<name>A0ABD1XNU5_9MARC</name>
<dbReference type="CDD" id="cd22162">
    <property type="entry name" value="F-box_AtSKIP3-like"/>
    <property type="match status" value="1"/>
</dbReference>
<evidence type="ECO:0000259" key="2">
    <source>
        <dbReference type="SMART" id="SM00256"/>
    </source>
</evidence>
<evidence type="ECO:0000313" key="4">
    <source>
        <dbReference type="Proteomes" id="UP001605036"/>
    </source>
</evidence>
<dbReference type="PANTHER" id="PTHR31960">
    <property type="entry name" value="F-BOX PROTEIN PP2-A15"/>
    <property type="match status" value="1"/>
</dbReference>
<keyword evidence="4" id="KW-1185">Reference proteome</keyword>
<accession>A0ABD1XNU5</accession>
<gene>
    <name evidence="3" type="ORF">R1flu_029195</name>
</gene>
<comment type="caution">
    <text evidence="3">The sequence shown here is derived from an EMBL/GenBank/DDBJ whole genome shotgun (WGS) entry which is preliminary data.</text>
</comment>
<dbReference type="PANTHER" id="PTHR31960:SF2">
    <property type="entry name" value="F-BOX PROTEIN PP2-A15"/>
    <property type="match status" value="1"/>
</dbReference>
<protein>
    <recommendedName>
        <fullName evidence="2">F-box domain-containing protein</fullName>
    </recommendedName>
</protein>
<dbReference type="SMART" id="SM00256">
    <property type="entry name" value="FBOX"/>
    <property type="match status" value="1"/>
</dbReference>
<dbReference type="Gene3D" id="1.20.1280.50">
    <property type="match status" value="1"/>
</dbReference>
<proteinExistence type="predicted"/>
<organism evidence="3 4">
    <name type="scientific">Riccia fluitans</name>
    <dbReference type="NCBI Taxonomy" id="41844"/>
    <lineage>
        <taxon>Eukaryota</taxon>
        <taxon>Viridiplantae</taxon>
        <taxon>Streptophyta</taxon>
        <taxon>Embryophyta</taxon>
        <taxon>Marchantiophyta</taxon>
        <taxon>Marchantiopsida</taxon>
        <taxon>Marchantiidae</taxon>
        <taxon>Marchantiales</taxon>
        <taxon>Ricciaceae</taxon>
        <taxon>Riccia</taxon>
    </lineage>
</organism>
<dbReference type="Pfam" id="PF12937">
    <property type="entry name" value="F-box-like"/>
    <property type="match status" value="1"/>
</dbReference>
<dbReference type="SUPFAM" id="SSF81383">
    <property type="entry name" value="F-box domain"/>
    <property type="match status" value="1"/>
</dbReference>
<dbReference type="InterPro" id="IPR001810">
    <property type="entry name" value="F-box_dom"/>
</dbReference>
<dbReference type="Pfam" id="PF14299">
    <property type="entry name" value="PP2"/>
    <property type="match status" value="1"/>
</dbReference>
<feature type="compositionally biased region" description="Low complexity" evidence="1">
    <location>
        <begin position="30"/>
        <end position="44"/>
    </location>
</feature>
<dbReference type="InterPro" id="IPR036047">
    <property type="entry name" value="F-box-like_dom_sf"/>
</dbReference>
<dbReference type="AlphaFoldDB" id="A0ABD1XNU5"/>
<dbReference type="EMBL" id="JBHFFA010000008">
    <property type="protein sequence ID" value="KAL2610622.1"/>
    <property type="molecule type" value="Genomic_DNA"/>
</dbReference>
<dbReference type="Proteomes" id="UP001605036">
    <property type="component" value="Unassembled WGS sequence"/>
</dbReference>
<feature type="domain" description="F-box" evidence="2">
    <location>
        <begin position="172"/>
        <end position="212"/>
    </location>
</feature>
<evidence type="ECO:0000313" key="3">
    <source>
        <dbReference type="EMBL" id="KAL2610622.1"/>
    </source>
</evidence>
<dbReference type="InterPro" id="IPR025886">
    <property type="entry name" value="PP2-like"/>
</dbReference>